<feature type="transmembrane region" description="Helical" evidence="1">
    <location>
        <begin position="37"/>
        <end position="59"/>
    </location>
</feature>
<dbReference type="EMBL" id="BMFW01000003">
    <property type="protein sequence ID" value="GGH91809.1"/>
    <property type="molecule type" value="Genomic_DNA"/>
</dbReference>
<protein>
    <submittedName>
        <fullName evidence="3">Uncharacterized protein</fullName>
    </submittedName>
</protein>
<name>A0ABQ2ALJ7_9MICC</name>
<keyword evidence="1" id="KW-0472">Membrane</keyword>
<proteinExistence type="predicted"/>
<feature type="chain" id="PRO_5047481980" evidence="2">
    <location>
        <begin position="22"/>
        <end position="100"/>
    </location>
</feature>
<evidence type="ECO:0000256" key="2">
    <source>
        <dbReference type="SAM" id="SignalP"/>
    </source>
</evidence>
<dbReference type="RefSeq" id="WP_188570467.1">
    <property type="nucleotide sequence ID" value="NZ_BMFW01000003.1"/>
</dbReference>
<evidence type="ECO:0000256" key="1">
    <source>
        <dbReference type="SAM" id="Phobius"/>
    </source>
</evidence>
<gene>
    <name evidence="3" type="ORF">GCM10007170_08850</name>
</gene>
<organism evidence="3 4">
    <name type="scientific">Arthrobacter liuii</name>
    <dbReference type="NCBI Taxonomy" id="1476996"/>
    <lineage>
        <taxon>Bacteria</taxon>
        <taxon>Bacillati</taxon>
        <taxon>Actinomycetota</taxon>
        <taxon>Actinomycetes</taxon>
        <taxon>Micrococcales</taxon>
        <taxon>Micrococcaceae</taxon>
        <taxon>Arthrobacter</taxon>
    </lineage>
</organism>
<evidence type="ECO:0000313" key="4">
    <source>
        <dbReference type="Proteomes" id="UP000643279"/>
    </source>
</evidence>
<keyword evidence="4" id="KW-1185">Reference proteome</keyword>
<feature type="signal peptide" evidence="2">
    <location>
        <begin position="1"/>
        <end position="21"/>
    </location>
</feature>
<evidence type="ECO:0000313" key="3">
    <source>
        <dbReference type="EMBL" id="GGH91809.1"/>
    </source>
</evidence>
<dbReference type="Proteomes" id="UP000643279">
    <property type="component" value="Unassembled WGS sequence"/>
</dbReference>
<keyword evidence="1" id="KW-1133">Transmembrane helix</keyword>
<keyword evidence="2" id="KW-0732">Signal</keyword>
<comment type="caution">
    <text evidence="3">The sequence shown here is derived from an EMBL/GenBank/DDBJ whole genome shotgun (WGS) entry which is preliminary data.</text>
</comment>
<keyword evidence="1" id="KW-0812">Transmembrane</keyword>
<accession>A0ABQ2ALJ7</accession>
<reference evidence="4" key="1">
    <citation type="journal article" date="2019" name="Int. J. Syst. Evol. Microbiol.">
        <title>The Global Catalogue of Microorganisms (GCM) 10K type strain sequencing project: providing services to taxonomists for standard genome sequencing and annotation.</title>
        <authorList>
            <consortium name="The Broad Institute Genomics Platform"/>
            <consortium name="The Broad Institute Genome Sequencing Center for Infectious Disease"/>
            <person name="Wu L."/>
            <person name="Ma J."/>
        </authorList>
    </citation>
    <scope>NUCLEOTIDE SEQUENCE [LARGE SCALE GENOMIC DNA]</scope>
    <source>
        <strain evidence="4">CGMCC 1.12778</strain>
    </source>
</reference>
<sequence>MGAILGTALSLMLAVGGAAVAAEGGPAAARHYLAGHVILGVGIGLLIATILRAGVRILLARPASQARMSAALPPTSDTATVTVLPVRAAPAVPLRGRHAA</sequence>